<dbReference type="HOGENOM" id="CLU_024611_0_0_1"/>
<keyword evidence="3" id="KW-1185">Reference proteome</keyword>
<evidence type="ECO:0000256" key="1">
    <source>
        <dbReference type="SAM" id="Coils"/>
    </source>
</evidence>
<dbReference type="STRING" id="312017.Q24HW8"/>
<accession>Q24HW8</accession>
<feature type="coiled-coil region" evidence="1">
    <location>
        <begin position="606"/>
        <end position="633"/>
    </location>
</feature>
<dbReference type="AlphaFoldDB" id="Q24HW8"/>
<gene>
    <name evidence="2" type="ORF">TTHERM_00572060</name>
</gene>
<dbReference type="Proteomes" id="UP000009168">
    <property type="component" value="Unassembled WGS sequence"/>
</dbReference>
<protein>
    <submittedName>
        <fullName evidence="2">Uncharacterized protein</fullName>
    </submittedName>
</protein>
<dbReference type="EMBL" id="GG662498">
    <property type="protein sequence ID" value="EAS07470.3"/>
    <property type="molecule type" value="Genomic_DNA"/>
</dbReference>
<dbReference type="GeneID" id="7831032"/>
<reference evidence="3" key="1">
    <citation type="journal article" date="2006" name="PLoS Biol.">
        <title>Macronuclear genome sequence of the ciliate Tetrahymena thermophila, a model eukaryote.</title>
        <authorList>
            <person name="Eisen J.A."/>
            <person name="Coyne R.S."/>
            <person name="Wu M."/>
            <person name="Wu D."/>
            <person name="Thiagarajan M."/>
            <person name="Wortman J.R."/>
            <person name="Badger J.H."/>
            <person name="Ren Q."/>
            <person name="Amedeo P."/>
            <person name="Jones K.M."/>
            <person name="Tallon L.J."/>
            <person name="Delcher A.L."/>
            <person name="Salzberg S.L."/>
            <person name="Silva J.C."/>
            <person name="Haas B.J."/>
            <person name="Majoros W.H."/>
            <person name="Farzad M."/>
            <person name="Carlton J.M."/>
            <person name="Smith R.K. Jr."/>
            <person name="Garg J."/>
            <person name="Pearlman R.E."/>
            <person name="Karrer K.M."/>
            <person name="Sun L."/>
            <person name="Manning G."/>
            <person name="Elde N.C."/>
            <person name="Turkewitz A.P."/>
            <person name="Asai D.J."/>
            <person name="Wilkes D.E."/>
            <person name="Wang Y."/>
            <person name="Cai H."/>
            <person name="Collins K."/>
            <person name="Stewart B.A."/>
            <person name="Lee S.R."/>
            <person name="Wilamowska K."/>
            <person name="Weinberg Z."/>
            <person name="Ruzzo W.L."/>
            <person name="Wloga D."/>
            <person name="Gaertig J."/>
            <person name="Frankel J."/>
            <person name="Tsao C.-C."/>
            <person name="Gorovsky M.A."/>
            <person name="Keeling P.J."/>
            <person name="Waller R.F."/>
            <person name="Patron N.J."/>
            <person name="Cherry J.M."/>
            <person name="Stover N.A."/>
            <person name="Krieger C.J."/>
            <person name="del Toro C."/>
            <person name="Ryder H.F."/>
            <person name="Williamson S.C."/>
            <person name="Barbeau R.A."/>
            <person name="Hamilton E.P."/>
            <person name="Orias E."/>
        </authorList>
    </citation>
    <scope>NUCLEOTIDE SEQUENCE [LARGE SCALE GENOMIC DNA]</scope>
    <source>
        <strain evidence="3">SB210</strain>
    </source>
</reference>
<dbReference type="InParanoid" id="Q24HW8"/>
<organism evidence="2 3">
    <name type="scientific">Tetrahymena thermophila (strain SB210)</name>
    <dbReference type="NCBI Taxonomy" id="312017"/>
    <lineage>
        <taxon>Eukaryota</taxon>
        <taxon>Sar</taxon>
        <taxon>Alveolata</taxon>
        <taxon>Ciliophora</taxon>
        <taxon>Intramacronucleata</taxon>
        <taxon>Oligohymenophorea</taxon>
        <taxon>Hymenostomatida</taxon>
        <taxon>Tetrahymenina</taxon>
        <taxon>Tetrahymenidae</taxon>
        <taxon>Tetrahymena</taxon>
    </lineage>
</organism>
<dbReference type="KEGG" id="tet:TTHERM_00572060"/>
<proteinExistence type="predicted"/>
<sequence length="705" mass="83151">MIKYCNYYQLLNIINSQLWITKQTQANKLQTNQSNQIYDQSISQSINHSLKQQQKEKQINKKSKQINIAKQQASNPYQKEEKEQLKFKQVSRIQNTQMSFSTLASNNLNNNVYSSLNENTMRDHTYFLQQNSDDFNQINFNYQNSSSLTFSNGNGSLSNIQNQYARDFQQEIEDYQERSNNESQEDFNIKGDDISEMSEIMDERQFIRVSTAPPRPLTDLEEFKRSYDFLLLEQAIVVSSKLIQKDYQKFDLDSPEGQKIFRKYLNIIEKLIKQFQCQTACRAYREKFSKAYKILYKNGELCYLTEILDSAQEGFPYLYVNGEKYIFSQEVLESGQNLLNSFFKMSHIMRNAYTRTCQENLNMSSYAIKKEIASSLEKFDICWAKFEQLYVMELMVIETEARRYVQCAIEIEKELTSFEIREKIKGRIFISSQSQEYTNLRKTLCKYIAQMNAVANMEGKGRDDLDIEILIQAEGILRKVTNEQSRAVRVLAEEIKNNFQNLRALFRKYEQNIEMVDPQLKNNHDLVQALNTYESSWEKGKNYFIDGKKCNYLIHFSHIIETTANKYKEFQESVDCRDADIFLTIPCLLILKLLDREDKNICSYFLPQMFDEKNKLNQTYKNLEQEFAEWKEFKKKSYSYYNTLERIILNIDQLSEEEAHIPQINSNGKSVSLGHIVHKIKSLAMELQRNNPMEWNSFLDVALCS</sequence>
<keyword evidence="1" id="KW-0175">Coiled coil</keyword>
<dbReference type="eggNOG" id="ENOG502S6HB">
    <property type="taxonomic scope" value="Eukaryota"/>
</dbReference>
<dbReference type="OrthoDB" id="287623at2759"/>
<evidence type="ECO:0000313" key="3">
    <source>
        <dbReference type="Proteomes" id="UP000009168"/>
    </source>
</evidence>
<evidence type="ECO:0000313" key="2">
    <source>
        <dbReference type="EMBL" id="EAS07470.3"/>
    </source>
</evidence>
<dbReference type="RefSeq" id="XP_001027712.3">
    <property type="nucleotide sequence ID" value="XM_001027712.3"/>
</dbReference>
<name>Q24HW8_TETTS</name>